<keyword evidence="2" id="KW-1185">Reference proteome</keyword>
<dbReference type="Proteomes" id="UP000273083">
    <property type="component" value="Unassembled WGS sequence"/>
</dbReference>
<evidence type="ECO:0000313" key="2">
    <source>
        <dbReference type="Proteomes" id="UP000273083"/>
    </source>
</evidence>
<evidence type="ECO:0008006" key="3">
    <source>
        <dbReference type="Google" id="ProtNLM"/>
    </source>
</evidence>
<comment type="caution">
    <text evidence="1">The sequence shown here is derived from an EMBL/GenBank/DDBJ whole genome shotgun (WGS) entry which is preliminary data.</text>
</comment>
<dbReference type="EMBL" id="RJVG01000003">
    <property type="protein sequence ID" value="ROR29149.1"/>
    <property type="molecule type" value="Genomic_DNA"/>
</dbReference>
<reference evidence="1 2" key="1">
    <citation type="submission" date="2018-11" db="EMBL/GenBank/DDBJ databases">
        <title>Genomic Encyclopedia of Type Strains, Phase IV (KMG-IV): sequencing the most valuable type-strain genomes for metagenomic binning, comparative biology and taxonomic classification.</title>
        <authorList>
            <person name="Goeker M."/>
        </authorList>
    </citation>
    <scope>NUCLEOTIDE SEQUENCE [LARGE SCALE GENOMIC DNA]</scope>
    <source>
        <strain evidence="1 2">DSM 26537</strain>
    </source>
</reference>
<name>A0A3N1XR53_9FIRM</name>
<gene>
    <name evidence="1" type="ORF">EDD66_10384</name>
</gene>
<sequence>MVQIIAGQKGKGKTKILINKVNDEVRSSTGSIVYLDKSNKHMYELSNKIRLINVRDFLINNYSEFLGFICGIISQDRDLERVYLDSFLRIANIEESDIGNVLGKLTKISEQFSIDFVISISVDPENLPEEYKDKVIVSL</sequence>
<evidence type="ECO:0000313" key="1">
    <source>
        <dbReference type="EMBL" id="ROR29149.1"/>
    </source>
</evidence>
<accession>A0A3N1XR53</accession>
<dbReference type="RefSeq" id="WP_207667755.1">
    <property type="nucleotide sequence ID" value="NZ_RJVG01000003.1"/>
</dbReference>
<organism evidence="1 2">
    <name type="scientific">Mobilisporobacter senegalensis</name>
    <dbReference type="NCBI Taxonomy" id="1329262"/>
    <lineage>
        <taxon>Bacteria</taxon>
        <taxon>Bacillati</taxon>
        <taxon>Bacillota</taxon>
        <taxon>Clostridia</taxon>
        <taxon>Lachnospirales</taxon>
        <taxon>Lachnospiraceae</taxon>
        <taxon>Mobilisporobacter</taxon>
    </lineage>
</organism>
<dbReference type="AlphaFoldDB" id="A0A3N1XR53"/>
<protein>
    <recommendedName>
        <fullName evidence="3">Twitching motility protein PilT</fullName>
    </recommendedName>
</protein>
<proteinExistence type="predicted"/>